<gene>
    <name evidence="6" type="ORF">EV695_0414</name>
</gene>
<protein>
    <recommendedName>
        <fullName evidence="2">diguanylate cyclase</fullName>
        <ecNumber evidence="2">2.7.7.65</ecNumber>
    </recommendedName>
</protein>
<dbReference type="PROSITE" id="PS50887">
    <property type="entry name" value="GGDEF"/>
    <property type="match status" value="1"/>
</dbReference>
<keyword evidence="4" id="KW-0472">Membrane</keyword>
<dbReference type="Gene3D" id="3.30.70.270">
    <property type="match status" value="1"/>
</dbReference>
<dbReference type="InterPro" id="IPR050469">
    <property type="entry name" value="Diguanylate_Cyclase"/>
</dbReference>
<dbReference type="SMART" id="SM00267">
    <property type="entry name" value="GGDEF"/>
    <property type="match status" value="1"/>
</dbReference>
<comment type="caution">
    <text evidence="6">The sequence shown here is derived from an EMBL/GenBank/DDBJ whole genome shotgun (WGS) entry which is preliminary data.</text>
</comment>
<accession>A0A4R1F2Y3</accession>
<dbReference type="GO" id="GO:0052621">
    <property type="term" value="F:diguanylate cyclase activity"/>
    <property type="evidence" value="ECO:0007669"/>
    <property type="project" value="UniProtKB-EC"/>
</dbReference>
<dbReference type="EC" id="2.7.7.65" evidence="2"/>
<comment type="catalytic activity">
    <reaction evidence="3">
        <text>2 GTP = 3',3'-c-di-GMP + 2 diphosphate</text>
        <dbReference type="Rhea" id="RHEA:24898"/>
        <dbReference type="ChEBI" id="CHEBI:33019"/>
        <dbReference type="ChEBI" id="CHEBI:37565"/>
        <dbReference type="ChEBI" id="CHEBI:58805"/>
        <dbReference type="EC" id="2.7.7.65"/>
    </reaction>
</comment>
<dbReference type="FunFam" id="3.30.70.270:FF:000001">
    <property type="entry name" value="Diguanylate cyclase domain protein"/>
    <property type="match status" value="1"/>
</dbReference>
<dbReference type="GO" id="GO:0043709">
    <property type="term" value="P:cell adhesion involved in single-species biofilm formation"/>
    <property type="evidence" value="ECO:0007669"/>
    <property type="project" value="TreeGrafter"/>
</dbReference>
<dbReference type="Pfam" id="PF00990">
    <property type="entry name" value="GGDEF"/>
    <property type="match status" value="1"/>
</dbReference>
<dbReference type="EMBL" id="SMFQ01000002">
    <property type="protein sequence ID" value="TCJ88557.1"/>
    <property type="molecule type" value="Genomic_DNA"/>
</dbReference>
<evidence type="ECO:0000313" key="6">
    <source>
        <dbReference type="EMBL" id="TCJ88557.1"/>
    </source>
</evidence>
<dbReference type="InterPro" id="IPR043128">
    <property type="entry name" value="Rev_trsase/Diguanyl_cyclase"/>
</dbReference>
<dbReference type="PANTHER" id="PTHR45138">
    <property type="entry name" value="REGULATORY COMPONENTS OF SENSORY TRANSDUCTION SYSTEM"/>
    <property type="match status" value="1"/>
</dbReference>
<dbReference type="Proteomes" id="UP000294887">
    <property type="component" value="Unassembled WGS sequence"/>
</dbReference>
<reference evidence="6 7" key="1">
    <citation type="submission" date="2019-03" db="EMBL/GenBank/DDBJ databases">
        <title>Genomic Encyclopedia of Type Strains, Phase IV (KMG-IV): sequencing the most valuable type-strain genomes for metagenomic binning, comparative biology and taxonomic classification.</title>
        <authorList>
            <person name="Goeker M."/>
        </authorList>
    </citation>
    <scope>NUCLEOTIDE SEQUENCE [LARGE SCALE GENOMIC DNA]</scope>
    <source>
        <strain evidence="6 7">DSM 24830</strain>
    </source>
</reference>
<evidence type="ECO:0000256" key="1">
    <source>
        <dbReference type="ARBA" id="ARBA00001946"/>
    </source>
</evidence>
<dbReference type="AlphaFoldDB" id="A0A4R1F2Y3"/>
<feature type="domain" description="GGDEF" evidence="5">
    <location>
        <begin position="209"/>
        <end position="339"/>
    </location>
</feature>
<dbReference type="NCBIfam" id="TIGR00254">
    <property type="entry name" value="GGDEF"/>
    <property type="match status" value="1"/>
</dbReference>
<keyword evidence="4" id="KW-1133">Transmembrane helix</keyword>
<feature type="transmembrane region" description="Helical" evidence="4">
    <location>
        <begin position="121"/>
        <end position="139"/>
    </location>
</feature>
<dbReference type="CDD" id="cd01949">
    <property type="entry name" value="GGDEF"/>
    <property type="match status" value="1"/>
</dbReference>
<dbReference type="InterPro" id="IPR029787">
    <property type="entry name" value="Nucleotide_cyclase"/>
</dbReference>
<evidence type="ECO:0000259" key="5">
    <source>
        <dbReference type="PROSITE" id="PS50887"/>
    </source>
</evidence>
<dbReference type="RefSeq" id="WP_131904247.1">
    <property type="nucleotide sequence ID" value="NZ_BAAAFU010000008.1"/>
</dbReference>
<sequence length="376" mass="42582">MPLETKKTNLEMFLGQNQIQNLDSRYYFYGISVAFFIIFPMSMYRFYTNDFVIGMFDLAISLLLLSLSISIWRRKKVQYVNYVVFGISSIFMLIIVSVKGINSFMWIFAFVGIGYYTINKTVALASSILLSLASTLIVIDQITTEFLVSYYPALILLNILLYLGASKSENQQSLLFELATIDSLTRVKNRLAFNEKLDDLSASLSRSNQTVSIMILDIDHFKKINDTFGHAEGDEVLAVFAKLIKASIRSSDSVYRYGGEEFVVLAYNSNLDSAAKLAESIREKVAAFPSLAKYDLTVSIGVTEIPAKDENATSWLDRADEALYLSKKRGRNKVYLALHDETSHTDSYQEYAKYFNLESSLENKDEKIVSLNSYKA</sequence>
<name>A0A4R1F2Y3_9GAMM</name>
<feature type="transmembrane region" description="Helical" evidence="4">
    <location>
        <begin position="26"/>
        <end position="47"/>
    </location>
</feature>
<dbReference type="SUPFAM" id="SSF55073">
    <property type="entry name" value="Nucleotide cyclase"/>
    <property type="match status" value="1"/>
</dbReference>
<evidence type="ECO:0000256" key="3">
    <source>
        <dbReference type="ARBA" id="ARBA00034247"/>
    </source>
</evidence>
<keyword evidence="7" id="KW-1185">Reference proteome</keyword>
<organism evidence="6 7">
    <name type="scientific">Cocleimonas flava</name>
    <dbReference type="NCBI Taxonomy" id="634765"/>
    <lineage>
        <taxon>Bacteria</taxon>
        <taxon>Pseudomonadati</taxon>
        <taxon>Pseudomonadota</taxon>
        <taxon>Gammaproteobacteria</taxon>
        <taxon>Thiotrichales</taxon>
        <taxon>Thiotrichaceae</taxon>
        <taxon>Cocleimonas</taxon>
    </lineage>
</organism>
<keyword evidence="4" id="KW-0812">Transmembrane</keyword>
<feature type="transmembrane region" description="Helical" evidence="4">
    <location>
        <begin position="146"/>
        <end position="165"/>
    </location>
</feature>
<proteinExistence type="predicted"/>
<feature type="transmembrane region" description="Helical" evidence="4">
    <location>
        <begin position="79"/>
        <end position="101"/>
    </location>
</feature>
<comment type="cofactor">
    <cofactor evidence="1">
        <name>Mg(2+)</name>
        <dbReference type="ChEBI" id="CHEBI:18420"/>
    </cofactor>
</comment>
<feature type="transmembrane region" description="Helical" evidence="4">
    <location>
        <begin position="53"/>
        <end position="72"/>
    </location>
</feature>
<dbReference type="GO" id="GO:1902201">
    <property type="term" value="P:negative regulation of bacterial-type flagellum-dependent cell motility"/>
    <property type="evidence" value="ECO:0007669"/>
    <property type="project" value="TreeGrafter"/>
</dbReference>
<evidence type="ECO:0000313" key="7">
    <source>
        <dbReference type="Proteomes" id="UP000294887"/>
    </source>
</evidence>
<dbReference type="PANTHER" id="PTHR45138:SF9">
    <property type="entry name" value="DIGUANYLATE CYCLASE DGCM-RELATED"/>
    <property type="match status" value="1"/>
</dbReference>
<evidence type="ECO:0000256" key="4">
    <source>
        <dbReference type="SAM" id="Phobius"/>
    </source>
</evidence>
<evidence type="ECO:0000256" key="2">
    <source>
        <dbReference type="ARBA" id="ARBA00012528"/>
    </source>
</evidence>
<dbReference type="OrthoDB" id="9812260at2"/>
<dbReference type="InterPro" id="IPR000160">
    <property type="entry name" value="GGDEF_dom"/>
</dbReference>
<dbReference type="GO" id="GO:0005886">
    <property type="term" value="C:plasma membrane"/>
    <property type="evidence" value="ECO:0007669"/>
    <property type="project" value="TreeGrafter"/>
</dbReference>